<dbReference type="EMBL" id="JAPFFF010000079">
    <property type="protein sequence ID" value="KAK8835595.1"/>
    <property type="molecule type" value="Genomic_DNA"/>
</dbReference>
<proteinExistence type="predicted"/>
<accession>A0ABR2GQS7</accession>
<name>A0ABR2GQS7_9EUKA</name>
<keyword evidence="2" id="KW-1185">Reference proteome</keyword>
<evidence type="ECO:0000313" key="1">
    <source>
        <dbReference type="EMBL" id="KAK8835595.1"/>
    </source>
</evidence>
<gene>
    <name evidence="1" type="ORF">M9Y10_042481</name>
</gene>
<evidence type="ECO:0000313" key="2">
    <source>
        <dbReference type="Proteomes" id="UP001470230"/>
    </source>
</evidence>
<organism evidence="1 2">
    <name type="scientific">Tritrichomonas musculus</name>
    <dbReference type="NCBI Taxonomy" id="1915356"/>
    <lineage>
        <taxon>Eukaryota</taxon>
        <taxon>Metamonada</taxon>
        <taxon>Parabasalia</taxon>
        <taxon>Tritrichomonadida</taxon>
        <taxon>Tritrichomonadidae</taxon>
        <taxon>Tritrichomonas</taxon>
    </lineage>
</organism>
<comment type="caution">
    <text evidence="1">The sequence shown here is derived from an EMBL/GenBank/DDBJ whole genome shotgun (WGS) entry which is preliminary data.</text>
</comment>
<reference evidence="1 2" key="1">
    <citation type="submission" date="2024-04" db="EMBL/GenBank/DDBJ databases">
        <title>Tritrichomonas musculus Genome.</title>
        <authorList>
            <person name="Alves-Ferreira E."/>
            <person name="Grigg M."/>
            <person name="Lorenzi H."/>
            <person name="Galac M."/>
        </authorList>
    </citation>
    <scope>NUCLEOTIDE SEQUENCE [LARGE SCALE GENOMIC DNA]</scope>
    <source>
        <strain evidence="1 2">EAF2021</strain>
    </source>
</reference>
<sequence length="179" mass="19699">MTCPFCHHSFNTPVQETIVTRSQNGRYVPYPYPPHPYGEPPIITGTTEEILKLRSGVIAYEEEERRRAKGIYHWANVPSGSEISRDFQRNFPNVVGDRKPAPLNPLEGFPYPYTAPYAPPPNPHLNLGPPPQRPVYRPASGAVPQAAGATAYRAAGGCGGKVQQALQHVDAAARILKNY</sequence>
<dbReference type="Proteomes" id="UP001470230">
    <property type="component" value="Unassembled WGS sequence"/>
</dbReference>
<protein>
    <submittedName>
        <fullName evidence="1">Uncharacterized protein</fullName>
    </submittedName>
</protein>